<dbReference type="Gene3D" id="3.40.50.300">
    <property type="entry name" value="P-loop containing nucleotide triphosphate hydrolases"/>
    <property type="match status" value="1"/>
</dbReference>
<dbReference type="GO" id="GO:0016197">
    <property type="term" value="P:endosomal transport"/>
    <property type="evidence" value="ECO:0007669"/>
    <property type="project" value="TreeGrafter"/>
</dbReference>
<protein>
    <submittedName>
        <fullName evidence="4">EH domain-containing protein 1</fullName>
    </submittedName>
</protein>
<evidence type="ECO:0000256" key="1">
    <source>
        <dbReference type="ARBA" id="ARBA00022741"/>
    </source>
</evidence>
<dbReference type="Pfam" id="PF18150">
    <property type="entry name" value="DUF5600"/>
    <property type="match status" value="1"/>
</dbReference>
<evidence type="ECO:0000259" key="3">
    <source>
        <dbReference type="PROSITE" id="PS50222"/>
    </source>
</evidence>
<keyword evidence="1" id="KW-0547">Nucleotide-binding</keyword>
<dbReference type="InterPro" id="IPR006073">
    <property type="entry name" value="GTP-bd"/>
</dbReference>
<dbReference type="Pfam" id="PF16880">
    <property type="entry name" value="EHD_N"/>
    <property type="match status" value="1"/>
</dbReference>
<dbReference type="Gene3D" id="1.10.268.20">
    <property type="match status" value="1"/>
</dbReference>
<proteinExistence type="predicted"/>
<dbReference type="GO" id="GO:0005886">
    <property type="term" value="C:plasma membrane"/>
    <property type="evidence" value="ECO:0007669"/>
    <property type="project" value="TreeGrafter"/>
</dbReference>
<name>A0A0V1FC13_TRIPS</name>
<organism evidence="4 5">
    <name type="scientific">Trichinella pseudospiralis</name>
    <name type="common">Parasitic roundworm</name>
    <dbReference type="NCBI Taxonomy" id="6337"/>
    <lineage>
        <taxon>Eukaryota</taxon>
        <taxon>Metazoa</taxon>
        <taxon>Ecdysozoa</taxon>
        <taxon>Nematoda</taxon>
        <taxon>Enoplea</taxon>
        <taxon>Dorylaimia</taxon>
        <taxon>Trichinellida</taxon>
        <taxon>Trichinellidae</taxon>
        <taxon>Trichinella</taxon>
    </lineage>
</organism>
<accession>A0A0V1FC13</accession>
<reference evidence="4 5" key="1">
    <citation type="submission" date="2015-01" db="EMBL/GenBank/DDBJ databases">
        <title>Evolution of Trichinella species and genotypes.</title>
        <authorList>
            <person name="Korhonen P.K."/>
            <person name="Edoardo P."/>
            <person name="Giuseppe L.R."/>
            <person name="Gasser R.B."/>
        </authorList>
    </citation>
    <scope>NUCLEOTIDE SEQUENCE [LARGE SCALE GENOMIC DNA]</scope>
    <source>
        <strain evidence="4">ISS470</strain>
    </source>
</reference>
<dbReference type="Pfam" id="PF12763">
    <property type="entry name" value="EH"/>
    <property type="match status" value="1"/>
</dbReference>
<dbReference type="GO" id="GO:0006897">
    <property type="term" value="P:endocytosis"/>
    <property type="evidence" value="ECO:0007669"/>
    <property type="project" value="TreeGrafter"/>
</dbReference>
<feature type="domain" description="EH" evidence="2">
    <location>
        <begin position="522"/>
        <end position="610"/>
    </location>
</feature>
<sequence>MLLGNEGKGVIDQLNRHLRCLTCKGPFSGEIKAGKAFMPVVKKKFSKSIRMAWDVMSGLNPVRKTIWKISLTSSRCTLTSKALELPSKPSHTMEGGVSFGYSGASSCNRNFANATEFLKDLYKEKILPAEQAMKLQLVYSGHLTDAEFESPPMILVIGQGGVGKTTTIRYLMNDTYPGMAFGPDGTTETFTIVAYGDYPLVVSAETLLHDQKFPYSGISSLGSEFVNKCVTAFTPCPLLKHINFVDTPGIAACRGEEKGSDYDFQAALAFFAEKADLILFLFDAFTMNFSNEMKRVIFSMQQYEEKLFIILNKADKVDLAEVGNVHCSLIWQLGHIMKRREIPPVFIGSLWESPFQHPDLREYYECAQQALLKAIRTLPRSVHVRRLNDVIKRAKLVNMHALIVKEIRNKCLIKKGLIGRYLFKKMAEHLEKTIYPKLIMVHKISNIIKSMIRAGHLSIDNCITDEMVSLLEEFLSNDITELVASLPKDSQIPLLKAGRFGDPVVGVSCEPENWCVINLEAKSRHWKELFYSLNPQRGLLHWSKARDHLNSYNLPLPVLDQIWRLADADFDGMVSKDEFYLILWLIHRTLNGNKVPDILEEQIKPPTHLRKMQQNGKMKKFIPPCCSKPQSSKKKCRLTQTLK</sequence>
<dbReference type="SUPFAM" id="SSF47473">
    <property type="entry name" value="EF-hand"/>
    <property type="match status" value="1"/>
</dbReference>
<dbReference type="InterPro" id="IPR011992">
    <property type="entry name" value="EF-hand-dom_pair"/>
</dbReference>
<dbReference type="OrthoDB" id="1716625at2759"/>
<dbReference type="InterPro" id="IPR031692">
    <property type="entry name" value="EHD_N"/>
</dbReference>
<dbReference type="EMBL" id="JYDT01000136">
    <property type="protein sequence ID" value="KRY83593.1"/>
    <property type="molecule type" value="Genomic_DNA"/>
</dbReference>
<gene>
    <name evidence="4" type="primary">EHD1</name>
    <name evidence="4" type="ORF">T4D_10975</name>
</gene>
<comment type="caution">
    <text evidence="4">The sequence shown here is derived from an EMBL/GenBank/DDBJ whole genome shotgun (WGS) entry which is preliminary data.</text>
</comment>
<evidence type="ECO:0000313" key="4">
    <source>
        <dbReference type="EMBL" id="KRY83593.1"/>
    </source>
</evidence>
<evidence type="ECO:0000313" key="5">
    <source>
        <dbReference type="Proteomes" id="UP000054995"/>
    </source>
</evidence>
<dbReference type="InterPro" id="IPR027417">
    <property type="entry name" value="P-loop_NTPase"/>
</dbReference>
<dbReference type="Gene3D" id="1.10.238.10">
    <property type="entry name" value="EF-hand"/>
    <property type="match status" value="1"/>
</dbReference>
<dbReference type="GO" id="GO:0005525">
    <property type="term" value="F:GTP binding"/>
    <property type="evidence" value="ECO:0007669"/>
    <property type="project" value="InterPro"/>
</dbReference>
<dbReference type="PANTHER" id="PTHR11216">
    <property type="entry name" value="EH DOMAIN"/>
    <property type="match status" value="1"/>
</dbReference>
<dbReference type="GO" id="GO:0005737">
    <property type="term" value="C:cytoplasm"/>
    <property type="evidence" value="ECO:0007669"/>
    <property type="project" value="UniProtKB-ARBA"/>
</dbReference>
<dbReference type="InterPro" id="IPR000261">
    <property type="entry name" value="EH_dom"/>
</dbReference>
<feature type="domain" description="EF-hand" evidence="3">
    <location>
        <begin position="554"/>
        <end position="589"/>
    </location>
</feature>
<keyword evidence="5" id="KW-1185">Reference proteome</keyword>
<dbReference type="Pfam" id="PF01926">
    <property type="entry name" value="MMR_HSR1"/>
    <property type="match status" value="1"/>
</dbReference>
<dbReference type="InterPro" id="IPR040990">
    <property type="entry name" value="DUF5600"/>
</dbReference>
<dbReference type="SMART" id="SM00027">
    <property type="entry name" value="EH"/>
    <property type="match status" value="1"/>
</dbReference>
<dbReference type="InterPro" id="IPR002048">
    <property type="entry name" value="EF_hand_dom"/>
</dbReference>
<dbReference type="PROSITE" id="PS50031">
    <property type="entry name" value="EH"/>
    <property type="match status" value="1"/>
</dbReference>
<evidence type="ECO:0000259" key="2">
    <source>
        <dbReference type="PROSITE" id="PS50031"/>
    </source>
</evidence>
<dbReference type="AlphaFoldDB" id="A0A0V1FC13"/>
<dbReference type="PROSITE" id="PS50222">
    <property type="entry name" value="EF_HAND_2"/>
    <property type="match status" value="1"/>
</dbReference>
<dbReference type="Proteomes" id="UP000054995">
    <property type="component" value="Unassembled WGS sequence"/>
</dbReference>
<dbReference type="SUPFAM" id="SSF52540">
    <property type="entry name" value="P-loop containing nucleoside triphosphate hydrolases"/>
    <property type="match status" value="1"/>
</dbReference>
<dbReference type="GO" id="GO:0005509">
    <property type="term" value="F:calcium ion binding"/>
    <property type="evidence" value="ECO:0007669"/>
    <property type="project" value="InterPro"/>
</dbReference>